<feature type="compositionally biased region" description="Basic residues" evidence="1">
    <location>
        <begin position="205"/>
        <end position="224"/>
    </location>
</feature>
<comment type="caution">
    <text evidence="2">The sequence shown here is derived from an EMBL/GenBank/DDBJ whole genome shotgun (WGS) entry which is preliminary data.</text>
</comment>
<feature type="compositionally biased region" description="Polar residues" evidence="1">
    <location>
        <begin position="597"/>
        <end position="613"/>
    </location>
</feature>
<dbReference type="OrthoDB" id="5374844at2759"/>
<name>A0A9W9KRN6_9EURO</name>
<evidence type="ECO:0000313" key="2">
    <source>
        <dbReference type="EMBL" id="KAJ5115318.1"/>
    </source>
</evidence>
<evidence type="ECO:0000313" key="3">
    <source>
        <dbReference type="Proteomes" id="UP001141434"/>
    </source>
</evidence>
<dbReference type="Proteomes" id="UP001141434">
    <property type="component" value="Unassembled WGS sequence"/>
</dbReference>
<evidence type="ECO:0000256" key="1">
    <source>
        <dbReference type="SAM" id="MobiDB-lite"/>
    </source>
</evidence>
<dbReference type="GeneID" id="81390827"/>
<feature type="compositionally biased region" description="Polar residues" evidence="1">
    <location>
        <begin position="228"/>
        <end position="254"/>
    </location>
</feature>
<dbReference type="EMBL" id="JAPMSZ010000001">
    <property type="protein sequence ID" value="KAJ5115318.1"/>
    <property type="molecule type" value="Genomic_DNA"/>
</dbReference>
<accession>A0A9W9KRN6</accession>
<keyword evidence="3" id="KW-1185">Reference proteome</keyword>
<reference evidence="2" key="2">
    <citation type="journal article" date="2023" name="IMA Fungus">
        <title>Comparative genomic study of the Penicillium genus elucidates a diverse pangenome and 15 lateral gene transfer events.</title>
        <authorList>
            <person name="Petersen C."/>
            <person name="Sorensen T."/>
            <person name="Nielsen M.R."/>
            <person name="Sondergaard T.E."/>
            <person name="Sorensen J.L."/>
            <person name="Fitzpatrick D.A."/>
            <person name="Frisvad J.C."/>
            <person name="Nielsen K.L."/>
        </authorList>
    </citation>
    <scope>NUCLEOTIDE SEQUENCE</scope>
    <source>
        <strain evidence="2">IBT 34128</strain>
    </source>
</reference>
<reference evidence="2" key="1">
    <citation type="submission" date="2022-11" db="EMBL/GenBank/DDBJ databases">
        <authorList>
            <person name="Petersen C."/>
        </authorList>
    </citation>
    <scope>NUCLEOTIDE SEQUENCE</scope>
    <source>
        <strain evidence="2">IBT 34128</strain>
    </source>
</reference>
<feature type="region of interest" description="Disordered" evidence="1">
    <location>
        <begin position="560"/>
        <end position="579"/>
    </location>
</feature>
<gene>
    <name evidence="2" type="ORF">NUU61_001077</name>
</gene>
<dbReference type="AlphaFoldDB" id="A0A9W9KRN6"/>
<feature type="region of interest" description="Disordered" evidence="1">
    <location>
        <begin position="92"/>
        <end position="335"/>
    </location>
</feature>
<feature type="compositionally biased region" description="Basic residues" evidence="1">
    <location>
        <begin position="116"/>
        <end position="128"/>
    </location>
</feature>
<feature type="compositionally biased region" description="Polar residues" evidence="1">
    <location>
        <begin position="186"/>
        <end position="200"/>
    </location>
</feature>
<feature type="region of interest" description="Disordered" evidence="1">
    <location>
        <begin position="639"/>
        <end position="730"/>
    </location>
</feature>
<dbReference type="RefSeq" id="XP_056516509.1">
    <property type="nucleotide sequence ID" value="XM_056651659.1"/>
</dbReference>
<organism evidence="2 3">
    <name type="scientific">Penicillium alfredii</name>
    <dbReference type="NCBI Taxonomy" id="1506179"/>
    <lineage>
        <taxon>Eukaryota</taxon>
        <taxon>Fungi</taxon>
        <taxon>Dikarya</taxon>
        <taxon>Ascomycota</taxon>
        <taxon>Pezizomycotina</taxon>
        <taxon>Eurotiomycetes</taxon>
        <taxon>Eurotiomycetidae</taxon>
        <taxon>Eurotiales</taxon>
        <taxon>Aspergillaceae</taxon>
        <taxon>Penicillium</taxon>
    </lineage>
</organism>
<feature type="compositionally biased region" description="Basic and acidic residues" evidence="1">
    <location>
        <begin position="159"/>
        <end position="182"/>
    </location>
</feature>
<feature type="compositionally biased region" description="Basic and acidic residues" evidence="1">
    <location>
        <begin position="639"/>
        <end position="656"/>
    </location>
</feature>
<feature type="compositionally biased region" description="Low complexity" evidence="1">
    <location>
        <begin position="659"/>
        <end position="670"/>
    </location>
</feature>
<protein>
    <submittedName>
        <fullName evidence="2">Uncharacterized protein</fullName>
    </submittedName>
</protein>
<feature type="compositionally biased region" description="Basic and acidic residues" evidence="1">
    <location>
        <begin position="92"/>
        <end position="101"/>
    </location>
</feature>
<feature type="region of interest" description="Disordered" evidence="1">
    <location>
        <begin position="591"/>
        <end position="619"/>
    </location>
</feature>
<proteinExistence type="predicted"/>
<feature type="region of interest" description="Disordered" evidence="1">
    <location>
        <begin position="496"/>
        <end position="516"/>
    </location>
</feature>
<feature type="compositionally biased region" description="Polar residues" evidence="1">
    <location>
        <begin position="501"/>
        <end position="516"/>
    </location>
</feature>
<sequence length="829" mass="90462">MRTNRGLHSNEEDELVTAHETSYGANHLSRAIISRNAAIEHAVPDSQEQNPTISTLFSVAGSEPQHLAKSVSSPKSDMMLHNVETLLPHDETQTAAEDQRKPLQTAAVGNAGSSRKVTHSMKHRRSARPKQIIVLSNTQESLVFPRSKRSHPKVYTSHSKTEVDWEEDLRPTDDEAVEERGESVGTRISSPEPQNANVARTKTGDKRKRKPKPQRASGKRKKAIKGNGTVSGEGSTASPQLPLTAYPSASCQRTQVEHDQKPSEGITGQREIIEISSRLSSPSASPRDETNAAEPVPSTVPKSRRLKPSARSNGPNHRGKNAHGPRSPRSNGRGKVVGKKLMAALRGGEIVSQPRPPTENTITSANILSFPNNSEQLNKPPQRMSLAQASLSKESTASYHGLTKATTDCILTQQDNTELTANEDVVTEQIASSQQIPKTAFQGPLQPGSQFNSQCSTGVEVCRDAVTGRHSMSEVHWGDANSSALTTLQATKQGQDGFLASQRSTESSEYNSDVSSECPNAATAGHLLNLHAKMNGTDHTPESQKPLLAETTTMKTNDSCLKAPRTVPRNSIVDYNGSPRLAFPPHLEADRAHSEIDTSSSEYNGSPDGSSPRKSTESDLMWTKFQRDMFLEYGIDTQDMKHNEPRPWHKNPEHEAPLSSNSTSTGKTTSAVGLNHEKTSVAAPVSSQRTIEGKHAEPEEMPAPEVSTMASTEVPAPDRPQLGPRYSSSGEISDPLEWITTLQAAQKNAHATLLETNQLAAEKATISRVLEIYRQGCSRILDDLTCAQEVRLKLYRQQMHSVKAQHAQICEDLIRGLQELDERVQQSSM</sequence>
<feature type="compositionally biased region" description="Low complexity" evidence="1">
    <location>
        <begin position="274"/>
        <end position="285"/>
    </location>
</feature>